<dbReference type="EMBL" id="CM031839">
    <property type="protein sequence ID" value="KAG6674278.1"/>
    <property type="molecule type" value="Genomic_DNA"/>
</dbReference>
<proteinExistence type="predicted"/>
<protein>
    <submittedName>
        <fullName evidence="2">Uncharacterized protein</fullName>
    </submittedName>
</protein>
<accession>A0A922D668</accession>
<dbReference type="EMBL" id="CM031839">
    <property type="protein sequence ID" value="KAG6674279.1"/>
    <property type="molecule type" value="Genomic_DNA"/>
</dbReference>
<reference evidence="2" key="1">
    <citation type="submission" date="2021-01" db="EMBL/GenBank/DDBJ databases">
        <authorList>
            <person name="Lovell J.T."/>
            <person name="Bentley N."/>
            <person name="Bhattarai G."/>
            <person name="Jenkins J.W."/>
            <person name="Sreedasyam A."/>
            <person name="Alarcon Y."/>
            <person name="Bock C."/>
            <person name="Boston L."/>
            <person name="Carlson J."/>
            <person name="Cervantes K."/>
            <person name="Clermont K."/>
            <person name="Krom N."/>
            <person name="Kubenka K."/>
            <person name="Mamidi S."/>
            <person name="Mattison C."/>
            <person name="Monteros M."/>
            <person name="Pisani C."/>
            <person name="Plott C."/>
            <person name="Rajasekar S."/>
            <person name="Rhein H.S."/>
            <person name="Rohla C."/>
            <person name="Song M."/>
            <person name="Hilaire R.S."/>
            <person name="Shu S."/>
            <person name="Wells L."/>
            <person name="Wang X."/>
            <person name="Webber J."/>
            <person name="Heerema R.J."/>
            <person name="Klein P."/>
            <person name="Conner P."/>
            <person name="Grauke L."/>
            <person name="Grimwood J."/>
            <person name="Schmutz J."/>
            <person name="Randall J.J."/>
        </authorList>
    </citation>
    <scope>NUCLEOTIDE SEQUENCE</scope>
    <source>
        <tissue evidence="2">Leaf</tissue>
    </source>
</reference>
<keyword evidence="1" id="KW-0472">Membrane</keyword>
<dbReference type="AlphaFoldDB" id="A0A922D668"/>
<keyword evidence="1" id="KW-0812">Transmembrane</keyword>
<gene>
    <name evidence="2" type="ORF">I3842_15G034200</name>
</gene>
<comment type="caution">
    <text evidence="2">The sequence shown here is derived from an EMBL/GenBank/DDBJ whole genome shotgun (WGS) entry which is preliminary data.</text>
</comment>
<evidence type="ECO:0000313" key="2">
    <source>
        <dbReference type="EMBL" id="KAG6674279.1"/>
    </source>
</evidence>
<feature type="transmembrane region" description="Helical" evidence="1">
    <location>
        <begin position="77"/>
        <end position="101"/>
    </location>
</feature>
<dbReference type="Proteomes" id="UP000811246">
    <property type="component" value="Chromosome 15"/>
</dbReference>
<name>A0A922D668_CARIL</name>
<evidence type="ECO:0000313" key="3">
    <source>
        <dbReference type="Proteomes" id="UP000811246"/>
    </source>
</evidence>
<organism evidence="2 3">
    <name type="scientific">Carya illinoinensis</name>
    <name type="common">Pecan</name>
    <dbReference type="NCBI Taxonomy" id="32201"/>
    <lineage>
        <taxon>Eukaryota</taxon>
        <taxon>Viridiplantae</taxon>
        <taxon>Streptophyta</taxon>
        <taxon>Embryophyta</taxon>
        <taxon>Tracheophyta</taxon>
        <taxon>Spermatophyta</taxon>
        <taxon>Magnoliopsida</taxon>
        <taxon>eudicotyledons</taxon>
        <taxon>Gunneridae</taxon>
        <taxon>Pentapetalae</taxon>
        <taxon>rosids</taxon>
        <taxon>fabids</taxon>
        <taxon>Fagales</taxon>
        <taxon>Juglandaceae</taxon>
        <taxon>Carya</taxon>
    </lineage>
</organism>
<sequence>MKYIESISEKSDFPLLPFASPPELKGGRLPRPGCRELLPLGGLISGWSGLCWSGSKADRCCWFQLRLGTMGRHFRGFFVWVFFVSSFIRCKIQFFLFSIYIPSTVSSCIGVSLRDCYVYGFSYSA</sequence>
<keyword evidence="1" id="KW-1133">Transmembrane helix</keyword>
<evidence type="ECO:0000256" key="1">
    <source>
        <dbReference type="SAM" id="Phobius"/>
    </source>
</evidence>